<keyword evidence="18" id="KW-1185">Reference proteome</keyword>
<accession>A0ABQ3YHY7</accession>
<evidence type="ECO:0000313" key="17">
    <source>
        <dbReference type="EMBL" id="GID79602.1"/>
    </source>
</evidence>
<reference evidence="17 18" key="1">
    <citation type="submission" date="2021-01" db="EMBL/GenBank/DDBJ databases">
        <title>Whole genome shotgun sequence of Actinoplanes deccanensis NBRC 13994.</title>
        <authorList>
            <person name="Komaki H."/>
            <person name="Tamura T."/>
        </authorList>
    </citation>
    <scope>NUCLEOTIDE SEQUENCE [LARGE SCALE GENOMIC DNA]</scope>
    <source>
        <strain evidence="17 18">NBRC 13994</strain>
    </source>
</reference>
<dbReference type="Proteomes" id="UP000609879">
    <property type="component" value="Unassembled WGS sequence"/>
</dbReference>
<evidence type="ECO:0000256" key="6">
    <source>
        <dbReference type="ARBA" id="ARBA00022692"/>
    </source>
</evidence>
<keyword evidence="13" id="KW-0175">Coiled coil</keyword>
<evidence type="ECO:0000256" key="4">
    <source>
        <dbReference type="ARBA" id="ARBA00022553"/>
    </source>
</evidence>
<evidence type="ECO:0000256" key="14">
    <source>
        <dbReference type="SAM" id="Phobius"/>
    </source>
</evidence>
<keyword evidence="11" id="KW-0902">Two-component regulatory system</keyword>
<dbReference type="InterPro" id="IPR050482">
    <property type="entry name" value="Sensor_HK_TwoCompSys"/>
</dbReference>
<dbReference type="InterPro" id="IPR029016">
    <property type="entry name" value="GAF-like_dom_sf"/>
</dbReference>
<feature type="coiled-coil region" evidence="13">
    <location>
        <begin position="286"/>
        <end position="313"/>
    </location>
</feature>
<evidence type="ECO:0000256" key="10">
    <source>
        <dbReference type="ARBA" id="ARBA00022989"/>
    </source>
</evidence>
<dbReference type="InterPro" id="IPR036890">
    <property type="entry name" value="HATPase_C_sf"/>
</dbReference>
<evidence type="ECO:0000256" key="11">
    <source>
        <dbReference type="ARBA" id="ARBA00023012"/>
    </source>
</evidence>
<dbReference type="Gene3D" id="1.20.120.620">
    <property type="entry name" value="Backbone structure of the membrane domain of e. Coli histidine kinase receptor kdpd"/>
    <property type="match status" value="1"/>
</dbReference>
<dbReference type="PANTHER" id="PTHR24421:SF10">
    <property type="entry name" value="NITRATE_NITRITE SENSOR PROTEIN NARQ"/>
    <property type="match status" value="1"/>
</dbReference>
<evidence type="ECO:0000256" key="13">
    <source>
        <dbReference type="SAM" id="Coils"/>
    </source>
</evidence>
<dbReference type="EC" id="2.7.13.3" evidence="3"/>
<feature type="transmembrane region" description="Helical" evidence="14">
    <location>
        <begin position="103"/>
        <end position="123"/>
    </location>
</feature>
<evidence type="ECO:0000313" key="18">
    <source>
        <dbReference type="Proteomes" id="UP000609879"/>
    </source>
</evidence>
<comment type="catalytic activity">
    <reaction evidence="1">
        <text>ATP + protein L-histidine = ADP + protein N-phospho-L-histidine.</text>
        <dbReference type="EC" id="2.7.13.3"/>
    </reaction>
</comment>
<dbReference type="PANTHER" id="PTHR24421">
    <property type="entry name" value="NITRATE/NITRITE SENSOR PROTEIN NARX-RELATED"/>
    <property type="match status" value="1"/>
</dbReference>
<dbReference type="Gene3D" id="3.30.450.40">
    <property type="match status" value="2"/>
</dbReference>
<name>A0ABQ3YHY7_9ACTN</name>
<dbReference type="InterPro" id="IPR025201">
    <property type="entry name" value="KdpD_TM"/>
</dbReference>
<dbReference type="Pfam" id="PF13493">
    <property type="entry name" value="DUF4118"/>
    <property type="match status" value="1"/>
</dbReference>
<evidence type="ECO:0000256" key="1">
    <source>
        <dbReference type="ARBA" id="ARBA00000085"/>
    </source>
</evidence>
<sequence length="643" mass="67813">MPVPRGWQPHRVRRRLPLSLEVTFSLLSGVGSFVAVALLSTYLRNHVPTVHAPLLGVVLLAVVLVLARTAGIMYALPVGVAAVQAFDWFFLPPLRDLNDTSLIVLGLFISTATIVATVATVATRRAVESERARGDLAGEQAALRRVATLVAAQAKPAEVFTAIADELAGLIGAEGTFVARHDDDGVTVVATYGLLSHDMPMGRRLELGPASVLMTTAIEAGEPIKRVGDPFRTGPFSDIIGRLGLGAAIATPVTVGGRQWGVIVAATTQPDFPPGTEARICDFMELAATAIANTQAEQQLRELAETQASLRRLALLIAQGEPPERVFTAVTAEVLRHFGGGHARLVRYELDGTVTLLAGDAWDGDALAAVVKETGRAARVDDTAVGVPIHVNGRLWGMFVVGSGEEELPADTEVRMTEYTDLVATAVADAQSRADLQSSRARIVAAADEARRRIERDLHDGAQQRLVALALRLRGAGMDLEGDARRDVTDVAADLMTVIDELRELSRGIHPAVLSDSGLRPALRALARRSPLPVEVDVRVAGRLPQAVEVGAYYVVSEMVTNAAKHSGASVVEVTVDVADDVLRLVVCDDGAGGADPARGTGLLGLKDRIEALGGTFDVRSPAGGGTTVTCRVPLATPRPAGP</sequence>
<keyword evidence="8" id="KW-0418">Kinase</keyword>
<keyword evidence="6 14" id="KW-0812">Transmembrane</keyword>
<organism evidence="17 18">
    <name type="scientific">Paractinoplanes deccanensis</name>
    <dbReference type="NCBI Taxonomy" id="113561"/>
    <lineage>
        <taxon>Bacteria</taxon>
        <taxon>Bacillati</taxon>
        <taxon>Actinomycetota</taxon>
        <taxon>Actinomycetes</taxon>
        <taxon>Micromonosporales</taxon>
        <taxon>Micromonosporaceae</taxon>
        <taxon>Paractinoplanes</taxon>
    </lineage>
</organism>
<comment type="caution">
    <text evidence="17">The sequence shown here is derived from an EMBL/GenBank/DDBJ whole genome shotgun (WGS) entry which is preliminary data.</text>
</comment>
<dbReference type="InterPro" id="IPR003594">
    <property type="entry name" value="HATPase_dom"/>
</dbReference>
<dbReference type="SMART" id="SM00387">
    <property type="entry name" value="HATPase_c"/>
    <property type="match status" value="1"/>
</dbReference>
<feature type="transmembrane region" description="Helical" evidence="14">
    <location>
        <begin position="20"/>
        <end position="43"/>
    </location>
</feature>
<dbReference type="SMART" id="SM00065">
    <property type="entry name" value="GAF"/>
    <property type="match status" value="1"/>
</dbReference>
<gene>
    <name evidence="17" type="ORF">Ade02nite_82430</name>
</gene>
<dbReference type="EMBL" id="BOMI01000174">
    <property type="protein sequence ID" value="GID79602.1"/>
    <property type="molecule type" value="Genomic_DNA"/>
</dbReference>
<comment type="subcellular location">
    <subcellularLocation>
        <location evidence="2">Membrane</location>
        <topology evidence="2">Multi-pass membrane protein</topology>
    </subcellularLocation>
</comment>
<protein>
    <recommendedName>
        <fullName evidence="3">histidine kinase</fullName>
        <ecNumber evidence="3">2.7.13.3</ecNumber>
    </recommendedName>
</protein>
<feature type="domain" description="Histidine kinase/HSP90-like ATPase" evidence="16">
    <location>
        <begin position="547"/>
        <end position="637"/>
    </location>
</feature>
<dbReference type="CDD" id="cd16917">
    <property type="entry name" value="HATPase_UhpB-NarQ-NarX-like"/>
    <property type="match status" value="1"/>
</dbReference>
<dbReference type="Gene3D" id="3.30.565.10">
    <property type="entry name" value="Histidine kinase-like ATPase, C-terminal domain"/>
    <property type="match status" value="1"/>
</dbReference>
<keyword evidence="10 14" id="KW-1133">Transmembrane helix</keyword>
<evidence type="ECO:0000256" key="5">
    <source>
        <dbReference type="ARBA" id="ARBA00022679"/>
    </source>
</evidence>
<dbReference type="InterPro" id="IPR038318">
    <property type="entry name" value="KdpD_sf"/>
</dbReference>
<dbReference type="InterPro" id="IPR011712">
    <property type="entry name" value="Sig_transdc_His_kin_sub3_dim/P"/>
</dbReference>
<keyword evidence="12 14" id="KW-0472">Membrane</keyword>
<evidence type="ECO:0000256" key="7">
    <source>
        <dbReference type="ARBA" id="ARBA00022741"/>
    </source>
</evidence>
<feature type="domain" description="GAF" evidence="15">
    <location>
        <begin position="155"/>
        <end position="301"/>
    </location>
</feature>
<dbReference type="Pfam" id="PF07730">
    <property type="entry name" value="HisKA_3"/>
    <property type="match status" value="1"/>
</dbReference>
<keyword evidence="4" id="KW-0597">Phosphoprotein</keyword>
<dbReference type="SUPFAM" id="SSF55874">
    <property type="entry name" value="ATPase domain of HSP90 chaperone/DNA topoisomerase II/histidine kinase"/>
    <property type="match status" value="1"/>
</dbReference>
<proteinExistence type="predicted"/>
<keyword evidence="9" id="KW-0067">ATP-binding</keyword>
<dbReference type="InterPro" id="IPR003018">
    <property type="entry name" value="GAF"/>
</dbReference>
<evidence type="ECO:0000256" key="8">
    <source>
        <dbReference type="ARBA" id="ARBA00022777"/>
    </source>
</evidence>
<evidence type="ECO:0000256" key="3">
    <source>
        <dbReference type="ARBA" id="ARBA00012438"/>
    </source>
</evidence>
<evidence type="ECO:0000256" key="9">
    <source>
        <dbReference type="ARBA" id="ARBA00022840"/>
    </source>
</evidence>
<evidence type="ECO:0000259" key="15">
    <source>
        <dbReference type="SMART" id="SM00065"/>
    </source>
</evidence>
<keyword evidence="5" id="KW-0808">Transferase</keyword>
<evidence type="ECO:0000256" key="2">
    <source>
        <dbReference type="ARBA" id="ARBA00004141"/>
    </source>
</evidence>
<dbReference type="Pfam" id="PF02518">
    <property type="entry name" value="HATPase_c"/>
    <property type="match status" value="1"/>
</dbReference>
<keyword evidence="7" id="KW-0547">Nucleotide-binding</keyword>
<dbReference type="SUPFAM" id="SSF55781">
    <property type="entry name" value="GAF domain-like"/>
    <property type="match status" value="2"/>
</dbReference>
<evidence type="ECO:0000259" key="16">
    <source>
        <dbReference type="SMART" id="SM00387"/>
    </source>
</evidence>
<evidence type="ECO:0000256" key="12">
    <source>
        <dbReference type="ARBA" id="ARBA00023136"/>
    </source>
</evidence>
<dbReference type="Pfam" id="PF01590">
    <property type="entry name" value="GAF"/>
    <property type="match status" value="1"/>
</dbReference>